<organism evidence="1 2">
    <name type="scientific">Micromonospora avicenniae</name>
    <dbReference type="NCBI Taxonomy" id="1198245"/>
    <lineage>
        <taxon>Bacteria</taxon>
        <taxon>Bacillati</taxon>
        <taxon>Actinomycetota</taxon>
        <taxon>Actinomycetes</taxon>
        <taxon>Micromonosporales</taxon>
        <taxon>Micromonosporaceae</taxon>
        <taxon>Micromonospora</taxon>
    </lineage>
</organism>
<evidence type="ECO:0000313" key="2">
    <source>
        <dbReference type="Proteomes" id="UP000186004"/>
    </source>
</evidence>
<keyword evidence="2" id="KW-1185">Reference proteome</keyword>
<name>A0A1N7BK65_9ACTN</name>
<proteinExistence type="predicted"/>
<accession>A0A1N7BK65</accession>
<evidence type="ECO:0000313" key="1">
    <source>
        <dbReference type="EMBL" id="SIR51765.1"/>
    </source>
</evidence>
<dbReference type="Proteomes" id="UP000186004">
    <property type="component" value="Unassembled WGS sequence"/>
</dbReference>
<gene>
    <name evidence="1" type="ORF">SAMN05444858_11154</name>
</gene>
<dbReference type="AlphaFoldDB" id="A0A1N7BK65"/>
<protein>
    <submittedName>
        <fullName evidence="1">Uncharacterized protein</fullName>
    </submittedName>
</protein>
<sequence>MQFLVPVLAGANIACGSYLVQSYRMGATGRGVLRRLLPE</sequence>
<dbReference type="EMBL" id="FTNF01000011">
    <property type="protein sequence ID" value="SIR51765.1"/>
    <property type="molecule type" value="Genomic_DNA"/>
</dbReference>
<reference evidence="1 2" key="1">
    <citation type="submission" date="2017-01" db="EMBL/GenBank/DDBJ databases">
        <authorList>
            <person name="Mah S.A."/>
            <person name="Swanson W.J."/>
            <person name="Moy G.W."/>
            <person name="Vacquier V.D."/>
        </authorList>
    </citation>
    <scope>NUCLEOTIDE SEQUENCE [LARGE SCALE GENOMIC DNA]</scope>
    <source>
        <strain evidence="1 2">DSM 45758</strain>
    </source>
</reference>